<proteinExistence type="predicted"/>
<sequence length="72" mass="8370">MRIEVIVNFSGRPHSHSWRELRLRPQKSTGSWLLLAGRVLFDLGRRPSAAECFTRSSPREWACNHSSLMLYN</sequence>
<reference evidence="1" key="1">
    <citation type="journal article" date="2022" name="bioRxiv">
        <title>Sequencing and chromosome-scale assembly of the giantPleurodeles waltlgenome.</title>
        <authorList>
            <person name="Brown T."/>
            <person name="Elewa A."/>
            <person name="Iarovenko S."/>
            <person name="Subramanian E."/>
            <person name="Araus A.J."/>
            <person name="Petzold A."/>
            <person name="Susuki M."/>
            <person name="Suzuki K.-i.T."/>
            <person name="Hayashi T."/>
            <person name="Toyoda A."/>
            <person name="Oliveira C."/>
            <person name="Osipova E."/>
            <person name="Leigh N.D."/>
            <person name="Simon A."/>
            <person name="Yun M.H."/>
        </authorList>
    </citation>
    <scope>NUCLEOTIDE SEQUENCE</scope>
    <source>
        <strain evidence="1">20211129_DDA</strain>
        <tissue evidence="1">Liver</tissue>
    </source>
</reference>
<evidence type="ECO:0000313" key="1">
    <source>
        <dbReference type="EMBL" id="KAJ1163794.1"/>
    </source>
</evidence>
<organism evidence="1 2">
    <name type="scientific">Pleurodeles waltl</name>
    <name type="common">Iberian ribbed newt</name>
    <dbReference type="NCBI Taxonomy" id="8319"/>
    <lineage>
        <taxon>Eukaryota</taxon>
        <taxon>Metazoa</taxon>
        <taxon>Chordata</taxon>
        <taxon>Craniata</taxon>
        <taxon>Vertebrata</taxon>
        <taxon>Euteleostomi</taxon>
        <taxon>Amphibia</taxon>
        <taxon>Batrachia</taxon>
        <taxon>Caudata</taxon>
        <taxon>Salamandroidea</taxon>
        <taxon>Salamandridae</taxon>
        <taxon>Pleurodelinae</taxon>
        <taxon>Pleurodeles</taxon>
    </lineage>
</organism>
<comment type="caution">
    <text evidence="1">The sequence shown here is derived from an EMBL/GenBank/DDBJ whole genome shotgun (WGS) entry which is preliminary data.</text>
</comment>
<accession>A0AAV7SIA3</accession>
<keyword evidence="2" id="KW-1185">Reference proteome</keyword>
<evidence type="ECO:0000313" key="2">
    <source>
        <dbReference type="Proteomes" id="UP001066276"/>
    </source>
</evidence>
<dbReference type="Proteomes" id="UP001066276">
    <property type="component" value="Chromosome 4_2"/>
</dbReference>
<gene>
    <name evidence="1" type="ORF">NDU88_004246</name>
</gene>
<protein>
    <submittedName>
        <fullName evidence="1">Uncharacterized protein</fullName>
    </submittedName>
</protein>
<name>A0AAV7SIA3_PLEWA</name>
<dbReference type="EMBL" id="JANPWB010000008">
    <property type="protein sequence ID" value="KAJ1163794.1"/>
    <property type="molecule type" value="Genomic_DNA"/>
</dbReference>
<dbReference type="AlphaFoldDB" id="A0AAV7SIA3"/>